<dbReference type="OrthoDB" id="2413580at2759"/>
<dbReference type="GO" id="GO:0016020">
    <property type="term" value="C:membrane"/>
    <property type="evidence" value="ECO:0007669"/>
    <property type="project" value="InterPro"/>
</dbReference>
<dbReference type="GO" id="GO:0071555">
    <property type="term" value="P:cell wall organization"/>
    <property type="evidence" value="ECO:0007669"/>
    <property type="project" value="UniProtKB-KW"/>
</dbReference>
<reference evidence="7 8" key="1">
    <citation type="journal article" date="2018" name="Genome Biol. Evol.">
        <title>Multiple Roots of Fruiting Body Formation in Amoebozoa.</title>
        <authorList>
            <person name="Hillmann F."/>
            <person name="Forbes G."/>
            <person name="Novohradska S."/>
            <person name="Ferling I."/>
            <person name="Riege K."/>
            <person name="Groth M."/>
            <person name="Westermann M."/>
            <person name="Marz M."/>
            <person name="Spaller T."/>
            <person name="Winckler T."/>
            <person name="Schaap P."/>
            <person name="Glockner G."/>
        </authorList>
    </citation>
    <scope>NUCLEOTIDE SEQUENCE [LARGE SCALE GENOMIC DNA]</scope>
    <source>
        <strain evidence="7 8">Jena</strain>
    </source>
</reference>
<keyword evidence="3" id="KW-0808">Transferase</keyword>
<keyword evidence="6" id="KW-0472">Membrane</keyword>
<keyword evidence="6" id="KW-0812">Transmembrane</keyword>
<dbReference type="PANTHER" id="PTHR31889">
    <property type="entry name" value="FUCOSYLTRANSFERASE 2-RELATED"/>
    <property type="match status" value="1"/>
</dbReference>
<keyword evidence="6" id="KW-1133">Transmembrane helix</keyword>
<comment type="caution">
    <text evidence="7">The sequence shown here is derived from an EMBL/GenBank/DDBJ whole genome shotgun (WGS) entry which is preliminary data.</text>
</comment>
<keyword evidence="8" id="KW-1185">Reference proteome</keyword>
<feature type="transmembrane region" description="Helical" evidence="6">
    <location>
        <begin position="12"/>
        <end position="31"/>
    </location>
</feature>
<dbReference type="GO" id="GO:0005794">
    <property type="term" value="C:Golgi apparatus"/>
    <property type="evidence" value="ECO:0007669"/>
    <property type="project" value="TreeGrafter"/>
</dbReference>
<keyword evidence="4" id="KW-0325">Glycoprotein</keyword>
<evidence type="ECO:0000256" key="5">
    <source>
        <dbReference type="ARBA" id="ARBA00023316"/>
    </source>
</evidence>
<name>A0A2P6MV15_9EUKA</name>
<dbReference type="PANTHER" id="PTHR31889:SF2">
    <property type="entry name" value="FUCOSYLTRANSFERASE 3"/>
    <property type="match status" value="1"/>
</dbReference>
<comment type="similarity">
    <text evidence="1">Belongs to the glycosyltransferase 37 family.</text>
</comment>
<evidence type="ECO:0000256" key="3">
    <source>
        <dbReference type="ARBA" id="ARBA00022679"/>
    </source>
</evidence>
<proteinExistence type="inferred from homology"/>
<evidence type="ECO:0000256" key="4">
    <source>
        <dbReference type="ARBA" id="ARBA00023180"/>
    </source>
</evidence>
<dbReference type="Proteomes" id="UP000241769">
    <property type="component" value="Unassembled WGS sequence"/>
</dbReference>
<dbReference type="GO" id="GO:0009969">
    <property type="term" value="P:xyloglucan biosynthetic process"/>
    <property type="evidence" value="ECO:0007669"/>
    <property type="project" value="TreeGrafter"/>
</dbReference>
<dbReference type="Gene3D" id="3.40.50.11350">
    <property type="match status" value="1"/>
</dbReference>
<dbReference type="Pfam" id="PF03254">
    <property type="entry name" value="XG_FTase"/>
    <property type="match status" value="1"/>
</dbReference>
<accession>A0A2P6MV15</accession>
<dbReference type="InParanoid" id="A0A2P6MV15"/>
<evidence type="ECO:0000313" key="7">
    <source>
        <dbReference type="EMBL" id="PRP75534.1"/>
    </source>
</evidence>
<organism evidence="7 8">
    <name type="scientific">Planoprotostelium fungivorum</name>
    <dbReference type="NCBI Taxonomy" id="1890364"/>
    <lineage>
        <taxon>Eukaryota</taxon>
        <taxon>Amoebozoa</taxon>
        <taxon>Evosea</taxon>
        <taxon>Variosea</taxon>
        <taxon>Cavosteliida</taxon>
        <taxon>Cavosteliaceae</taxon>
        <taxon>Planoprotostelium</taxon>
    </lineage>
</organism>
<evidence type="ECO:0000313" key="8">
    <source>
        <dbReference type="Proteomes" id="UP000241769"/>
    </source>
</evidence>
<gene>
    <name evidence="7" type="ORF">PROFUN_09020</name>
</gene>
<sequence>MHNPRSKGESRLFASIAVGSFLLFICVIYGIDFTSEKEVIHDDTYEYKGPQIYTKDQLWMKNRSPLQLTDAFRTALGEYIDRHKKARSSGKEALKHKYVVWDPVSDTGWGNRFSGIVSGLVVAMITDRLFFIEGSSLNDGVCLMMEHQLSEKMRKNLKKDAEWATEDIKKNWEEHRIVYVNNCIDYYAPLLQRNPHHSALIDLWFPNQELYGGMWRSFFQENDIVKKETERIRREELDDMEYVVGVQIRSKKFNSPVKWRDYCQVAKSLARSSTAPADKIKILLASDQTEKLRVVLQEIAEDFARCILPYKMYHTPVSQETTYLGLNPGSELSGVIDMMLLSNCSDMVITAGSSFGYIPSAITNLKPYMVTLGTRHTIDNPFYIFPVNSEPCYFGCRTLMRSEYREAVKTFKMDGMWQQYCQCHPDPFGGKRHLYSFIRWIKHDLLGQ</sequence>
<keyword evidence="5" id="KW-0961">Cell wall biogenesis/degradation</keyword>
<keyword evidence="2" id="KW-0328">Glycosyltransferase</keyword>
<dbReference type="GO" id="GO:0042546">
    <property type="term" value="P:cell wall biogenesis"/>
    <property type="evidence" value="ECO:0007669"/>
    <property type="project" value="InterPro"/>
</dbReference>
<evidence type="ECO:0000256" key="6">
    <source>
        <dbReference type="SAM" id="Phobius"/>
    </source>
</evidence>
<dbReference type="InterPro" id="IPR004938">
    <property type="entry name" value="XG_FTase"/>
</dbReference>
<evidence type="ECO:0000256" key="1">
    <source>
        <dbReference type="ARBA" id="ARBA00010481"/>
    </source>
</evidence>
<dbReference type="EMBL" id="MDYQ01000378">
    <property type="protein sequence ID" value="PRP75534.1"/>
    <property type="molecule type" value="Genomic_DNA"/>
</dbReference>
<dbReference type="AlphaFoldDB" id="A0A2P6MV15"/>
<protein>
    <submittedName>
        <fullName evidence="7">Uncharacterized protein</fullName>
    </submittedName>
</protein>
<evidence type="ECO:0000256" key="2">
    <source>
        <dbReference type="ARBA" id="ARBA00022676"/>
    </source>
</evidence>
<dbReference type="GO" id="GO:0008107">
    <property type="term" value="F:galactoside 2-alpha-L-fucosyltransferase activity"/>
    <property type="evidence" value="ECO:0007669"/>
    <property type="project" value="InterPro"/>
</dbReference>